<dbReference type="FunFam" id="3.40.720.10:FF:000091">
    <property type="entry name" value="Phosphatidylinositol glycan anchor biosynthesis, class N"/>
    <property type="match status" value="1"/>
</dbReference>
<dbReference type="Ensembl" id="ENSCLMT00005041133.1">
    <property type="protein sequence ID" value="ENSCLMP00005039649.1"/>
    <property type="gene ID" value="ENSCLMG00005016644.1"/>
</dbReference>
<comment type="pathway">
    <text evidence="2 12">Glycolipid biosynthesis; glycosylphosphatidylinositol-anchor biosynthesis.</text>
</comment>
<feature type="transmembrane region" description="Helical" evidence="12">
    <location>
        <begin position="846"/>
        <end position="866"/>
    </location>
</feature>
<feature type="transmembrane region" description="Helical" evidence="12">
    <location>
        <begin position="630"/>
        <end position="649"/>
    </location>
</feature>
<dbReference type="Gene3D" id="3.40.720.10">
    <property type="entry name" value="Alkaline Phosphatase, subunit A"/>
    <property type="match status" value="1"/>
</dbReference>
<evidence type="ECO:0000256" key="6">
    <source>
        <dbReference type="ARBA" id="ARBA00022679"/>
    </source>
</evidence>
<keyword evidence="5 12" id="KW-0337">GPI-anchor biosynthesis</keyword>
<feature type="transmembrane region" description="Helical" evidence="12">
    <location>
        <begin position="385"/>
        <end position="408"/>
    </location>
</feature>
<dbReference type="Pfam" id="PF04987">
    <property type="entry name" value="PigN"/>
    <property type="match status" value="2"/>
</dbReference>
<dbReference type="Proteomes" id="UP000694565">
    <property type="component" value="Unplaced"/>
</dbReference>
<comment type="function">
    <text evidence="12">Ethanolamine phosphate transferase involved in glycosylphosphatidylinositol-anchor biosynthesis. Transfers ethanolamine phosphate to the first alpha-1,4-linked mannose of the glycosylphosphatidylinositol precursor of GPI-anchor.</text>
</comment>
<dbReference type="CDD" id="cd16020">
    <property type="entry name" value="GPI_EPT_1"/>
    <property type="match status" value="1"/>
</dbReference>
<protein>
    <recommendedName>
        <fullName evidence="4 12">GPI ethanolamine phosphate transferase 1</fullName>
        <ecNumber evidence="12">2.-.-.-</ecNumber>
    </recommendedName>
</protein>
<feature type="transmembrane region" description="Helical" evidence="12">
    <location>
        <begin position="581"/>
        <end position="598"/>
    </location>
</feature>
<feature type="transmembrane region" description="Helical" evidence="12">
    <location>
        <begin position="811"/>
        <end position="834"/>
    </location>
</feature>
<sequence length="916" mass="103131">MRMMTFLLVGLLVHVVFFLSIFDIYFTSPLVHGMTPQATPMAPPASRLVLVVADGLRADSLFTLLPNGSSRAPYLRSVIEEKGTWGVSHTRVPTESRPGHVALIAGFYEDVSAIAKGWKENPVEFDSVFNETRNTWCWGSPDILPMFAKGASGDHVYTHTYPAEEEDFASTDASRLDTWVFTQVKSFFQSAKSNSSLRANLLEDENVFFLHLLGIDTNGHAHRPMSQEYLNNIGLVDTGVAELVSMVEDFFGHDGRTAYVFTSDHGMTNWGSHGAGHPSETLTPLVAWGAGVNYAHKVTEVQPYKDGFLQDWKLEHLRRVDVNQADIAPLMASLIGIPFPVNSVGVLPLLYLNNSDHFKAESIYTNAIQVLEQYKIKMSQKKETTLSFLFTPYHFFFVTLHSLLIRLLQDIFDLVQPVHFPSSVSCQISLCRSLIAHALEGLLYYHTYDRFFLGCSVVLGFVGWTSYVVLVILKTHANLNRRPGLLKQVRAYATIPLSLLCVCVTVVITGFLLIQRSPVTYYVYCLLPVPLWYSVLKESGTLTDLIRSAPSLPLWKCFGYFVLVSFGIELLVVSFFHRAMLTVGLVVLSVWPFLSGLFDKAKFRSLSWCVGCLCLAAFPLMPVVGREPNIHLVTCAGLLTLFTSACYLWSSRRRTTLHLSDRQQFFTQMLLVAVCAYVPSLTHSSLQQKQGLPLFNQIISWTTLGRLVLKSGLSEALFPPVLSWLMFVWINIEQEAMLAQGVSGRQELATIDFSANIDITKIRQLKLDDIRRSYFFVFFIITAFFGTGNIASINSFDPASVYCFLTIFNPFIMGGLMMWKVIIPFIIVMCTFETIQVATQLSSRSLFLIVLVISDLMALHFFFLVQDYGSWLDIGTSISHYVIVMSMTIFLMLLSVVTHILTSQRLFLWRPKMHFP</sequence>
<name>A0A8C3A9F4_CYCLU</name>
<keyword evidence="7 12" id="KW-0812">Transmembrane</keyword>
<dbReference type="SUPFAM" id="SSF53649">
    <property type="entry name" value="Alkaline phosphatase-like"/>
    <property type="match status" value="1"/>
</dbReference>
<dbReference type="GeneTree" id="ENSGT00390000017600"/>
<evidence type="ECO:0000256" key="1">
    <source>
        <dbReference type="ARBA" id="ARBA00004477"/>
    </source>
</evidence>
<evidence type="ECO:0000256" key="7">
    <source>
        <dbReference type="ARBA" id="ARBA00022692"/>
    </source>
</evidence>
<evidence type="ECO:0000259" key="13">
    <source>
        <dbReference type="Pfam" id="PF04987"/>
    </source>
</evidence>
<reference evidence="14" key="1">
    <citation type="submission" date="2025-08" db="UniProtKB">
        <authorList>
            <consortium name="Ensembl"/>
        </authorList>
    </citation>
    <scope>IDENTIFICATION</scope>
</reference>
<keyword evidence="6 12" id="KW-0808">Transferase</keyword>
<dbReference type="PANTHER" id="PTHR12250">
    <property type="entry name" value="PHOSPHATIDYLINOSITOL GLYCAN, CLASS N"/>
    <property type="match status" value="1"/>
</dbReference>
<evidence type="ECO:0000256" key="3">
    <source>
        <dbReference type="ARBA" id="ARBA00008400"/>
    </source>
</evidence>
<dbReference type="UniPathway" id="UPA00196"/>
<evidence type="ECO:0000313" key="14">
    <source>
        <dbReference type="Ensembl" id="ENSCLMP00005039649.1"/>
    </source>
</evidence>
<feature type="transmembrane region" description="Helical" evidence="12">
    <location>
        <begin position="605"/>
        <end position="624"/>
    </location>
</feature>
<feature type="transmembrane region" description="Helical" evidence="12">
    <location>
        <begin position="327"/>
        <end position="352"/>
    </location>
</feature>
<feature type="transmembrane region" description="Helical" evidence="12">
    <location>
        <begin position="519"/>
        <end position="536"/>
    </location>
</feature>
<dbReference type="InterPro" id="IPR002591">
    <property type="entry name" value="Phosphodiest/P_Trfase"/>
</dbReference>
<evidence type="ECO:0000256" key="12">
    <source>
        <dbReference type="RuleBase" id="RU367138"/>
    </source>
</evidence>
<evidence type="ECO:0000256" key="9">
    <source>
        <dbReference type="ARBA" id="ARBA00022989"/>
    </source>
</evidence>
<organism evidence="14 15">
    <name type="scientific">Cyclopterus lumpus</name>
    <name type="common">Lumpsucker</name>
    <dbReference type="NCBI Taxonomy" id="8103"/>
    <lineage>
        <taxon>Eukaryota</taxon>
        <taxon>Metazoa</taxon>
        <taxon>Chordata</taxon>
        <taxon>Craniata</taxon>
        <taxon>Vertebrata</taxon>
        <taxon>Euteleostomi</taxon>
        <taxon>Actinopterygii</taxon>
        <taxon>Neopterygii</taxon>
        <taxon>Teleostei</taxon>
        <taxon>Neoteleostei</taxon>
        <taxon>Acanthomorphata</taxon>
        <taxon>Eupercaria</taxon>
        <taxon>Perciformes</taxon>
        <taxon>Cottioidei</taxon>
        <taxon>Cottales</taxon>
        <taxon>Cyclopteridae</taxon>
        <taxon>Cyclopterus</taxon>
    </lineage>
</organism>
<evidence type="ECO:0000256" key="8">
    <source>
        <dbReference type="ARBA" id="ARBA00022824"/>
    </source>
</evidence>
<dbReference type="GO" id="GO:0006506">
    <property type="term" value="P:GPI anchor biosynthetic process"/>
    <property type="evidence" value="ECO:0007669"/>
    <property type="project" value="UniProtKB-UniPathway"/>
</dbReference>
<feature type="domain" description="GPI ethanolamine phosphate transferase 1 C-terminal" evidence="13">
    <location>
        <begin position="715"/>
        <end position="870"/>
    </location>
</feature>
<evidence type="ECO:0000256" key="5">
    <source>
        <dbReference type="ARBA" id="ARBA00022502"/>
    </source>
</evidence>
<feature type="domain" description="GPI ethanolamine phosphate transferase 1 C-terminal" evidence="13">
    <location>
        <begin position="440"/>
        <end position="705"/>
    </location>
</feature>
<feature type="transmembrane region" description="Helical" evidence="12">
    <location>
        <begin position="451"/>
        <end position="473"/>
    </location>
</feature>
<feature type="transmembrane region" description="Helical" evidence="12">
    <location>
        <begin position="494"/>
        <end position="513"/>
    </location>
</feature>
<evidence type="ECO:0000256" key="11">
    <source>
        <dbReference type="ARBA" id="ARBA00023180"/>
    </source>
</evidence>
<dbReference type="PANTHER" id="PTHR12250:SF0">
    <property type="entry name" value="GPI ETHANOLAMINE PHOSPHATE TRANSFERASE 1"/>
    <property type="match status" value="1"/>
</dbReference>
<accession>A0A8C3A9F4</accession>
<evidence type="ECO:0000256" key="4">
    <source>
        <dbReference type="ARBA" id="ARBA00020831"/>
    </source>
</evidence>
<dbReference type="GO" id="GO:0051377">
    <property type="term" value="F:mannose-ethanolamine phosphotransferase activity"/>
    <property type="evidence" value="ECO:0007669"/>
    <property type="project" value="UniProtKB-UniRule"/>
</dbReference>
<dbReference type="Pfam" id="PF01663">
    <property type="entry name" value="Phosphodiest"/>
    <property type="match status" value="1"/>
</dbReference>
<keyword evidence="11" id="KW-0325">Glycoprotein</keyword>
<proteinExistence type="inferred from homology"/>
<dbReference type="AlphaFoldDB" id="A0A8C3A9F4"/>
<dbReference type="InterPro" id="IPR037671">
    <property type="entry name" value="PIGN_N"/>
</dbReference>
<keyword evidence="8 12" id="KW-0256">Endoplasmic reticulum</keyword>
<evidence type="ECO:0000256" key="10">
    <source>
        <dbReference type="ARBA" id="ARBA00023136"/>
    </source>
</evidence>
<comment type="subcellular location">
    <subcellularLocation>
        <location evidence="1 12">Endoplasmic reticulum membrane</location>
        <topology evidence="1 12">Multi-pass membrane protein</topology>
    </subcellularLocation>
</comment>
<dbReference type="FunFam" id="3.40.720.10:FF:000088">
    <property type="entry name" value="Phosphatidylinositol glycan anchor biosynthesis, class N"/>
    <property type="match status" value="1"/>
</dbReference>
<keyword evidence="10 12" id="KW-0472">Membrane</keyword>
<feature type="transmembrane region" description="Helical" evidence="12">
    <location>
        <begin position="773"/>
        <end position="791"/>
    </location>
</feature>
<feature type="transmembrane region" description="Helical" evidence="12">
    <location>
        <begin position="557"/>
        <end position="575"/>
    </location>
</feature>
<dbReference type="InterPro" id="IPR007070">
    <property type="entry name" value="GPI_EtnP_transferase_1"/>
</dbReference>
<dbReference type="InterPro" id="IPR017850">
    <property type="entry name" value="Alkaline_phosphatase_core_sf"/>
</dbReference>
<dbReference type="GO" id="GO:0005789">
    <property type="term" value="C:endoplasmic reticulum membrane"/>
    <property type="evidence" value="ECO:0007669"/>
    <property type="project" value="UniProtKB-SubCell"/>
</dbReference>
<comment type="similarity">
    <text evidence="3 12">Belongs to the PIGG/PIGN/PIGO family. PIGN subfamily.</text>
</comment>
<evidence type="ECO:0000256" key="2">
    <source>
        <dbReference type="ARBA" id="ARBA00004687"/>
    </source>
</evidence>
<reference evidence="14" key="2">
    <citation type="submission" date="2025-09" db="UniProtKB">
        <authorList>
            <consortium name="Ensembl"/>
        </authorList>
    </citation>
    <scope>IDENTIFICATION</scope>
</reference>
<keyword evidence="9 12" id="KW-1133">Transmembrane helix</keyword>
<evidence type="ECO:0000313" key="15">
    <source>
        <dbReference type="Proteomes" id="UP000694565"/>
    </source>
</evidence>
<dbReference type="EC" id="2.-.-.-" evidence="12"/>
<keyword evidence="15" id="KW-1185">Reference proteome</keyword>
<feature type="transmembrane region" description="Helical" evidence="12">
    <location>
        <begin position="878"/>
        <end position="902"/>
    </location>
</feature>
<dbReference type="InterPro" id="IPR017852">
    <property type="entry name" value="GPI_EtnP_transferase_1_C"/>
</dbReference>